<dbReference type="PRINTS" id="PR00762">
    <property type="entry name" value="CLCHANNEL"/>
</dbReference>
<keyword evidence="5" id="KW-0406">Ion transport</keyword>
<feature type="compositionally biased region" description="Polar residues" evidence="10">
    <location>
        <begin position="1"/>
        <end position="14"/>
    </location>
</feature>
<evidence type="ECO:0000256" key="11">
    <source>
        <dbReference type="SAM" id="Phobius"/>
    </source>
</evidence>
<dbReference type="InterPro" id="IPR014743">
    <property type="entry name" value="Cl-channel_core"/>
</dbReference>
<dbReference type="InterPro" id="IPR001807">
    <property type="entry name" value="ClC"/>
</dbReference>
<reference evidence="12 13" key="1">
    <citation type="submission" date="2010-12" db="EMBL/GenBank/DDBJ databases">
        <authorList>
            <person name="Muzny D."/>
            <person name="Qin X."/>
            <person name="Deng J."/>
            <person name="Jiang H."/>
            <person name="Liu Y."/>
            <person name="Qu J."/>
            <person name="Song X.-Z."/>
            <person name="Zhang L."/>
            <person name="Thornton R."/>
            <person name="Coyle M."/>
            <person name="Francisco L."/>
            <person name="Jackson L."/>
            <person name="Javaid M."/>
            <person name="Korchina V."/>
            <person name="Kovar C."/>
            <person name="Mata R."/>
            <person name="Mathew T."/>
            <person name="Ngo R."/>
            <person name="Nguyen L."/>
            <person name="Nguyen N."/>
            <person name="Okwuonu G."/>
            <person name="Ongeri F."/>
            <person name="Pham C."/>
            <person name="Simmons D."/>
            <person name="Wilczek-Boney K."/>
            <person name="Hale W."/>
            <person name="Jakkamsetti A."/>
            <person name="Pham P."/>
            <person name="Ruth R."/>
            <person name="San Lucas F."/>
            <person name="Warren J."/>
            <person name="Zhang J."/>
            <person name="Zhao Z."/>
            <person name="Zhou C."/>
            <person name="Zhu D."/>
            <person name="Lee S."/>
            <person name="Bess C."/>
            <person name="Blankenburg K."/>
            <person name="Forbes L."/>
            <person name="Fu Q."/>
            <person name="Gubbala S."/>
            <person name="Hirani K."/>
            <person name="Jayaseelan J.C."/>
            <person name="Lara F."/>
            <person name="Munidasa M."/>
            <person name="Palculict T."/>
            <person name="Patil S."/>
            <person name="Pu L.-L."/>
            <person name="Saada N."/>
            <person name="Tang L."/>
            <person name="Weissenberger G."/>
            <person name="Zhu Y."/>
            <person name="Hemphill L."/>
            <person name="Shang Y."/>
            <person name="Youmans B."/>
            <person name="Ayvaz T."/>
            <person name="Ross M."/>
            <person name="Santibanez J."/>
            <person name="Aqrawi P."/>
            <person name="Gross S."/>
            <person name="Joshi V."/>
            <person name="Fowler G."/>
            <person name="Nazareth L."/>
            <person name="Reid J."/>
            <person name="Worley K."/>
            <person name="Petrosino J."/>
            <person name="Highlander S."/>
            <person name="Gibbs R."/>
        </authorList>
    </citation>
    <scope>NUCLEOTIDE SEQUENCE [LARGE SCALE GENOMIC DNA]</scope>
    <source>
        <strain evidence="12 13">ATCC 51599</strain>
    </source>
</reference>
<evidence type="ECO:0000256" key="1">
    <source>
        <dbReference type="ARBA" id="ARBA00004141"/>
    </source>
</evidence>
<feature type="transmembrane region" description="Helical" evidence="11">
    <location>
        <begin position="44"/>
        <end position="63"/>
    </location>
</feature>
<evidence type="ECO:0000313" key="12">
    <source>
        <dbReference type="EMBL" id="EFV95985.1"/>
    </source>
</evidence>
<dbReference type="STRING" id="887898.HMPREF0551_0168"/>
<feature type="transmembrane region" description="Helical" evidence="11">
    <location>
        <begin position="304"/>
        <end position="323"/>
    </location>
</feature>
<dbReference type="Proteomes" id="UP000011021">
    <property type="component" value="Unassembled WGS sequence"/>
</dbReference>
<dbReference type="InterPro" id="IPR050368">
    <property type="entry name" value="ClC-type_chloride_channel"/>
</dbReference>
<feature type="transmembrane region" description="Helical" evidence="11">
    <location>
        <begin position="106"/>
        <end position="124"/>
    </location>
</feature>
<keyword evidence="6 11" id="KW-0472">Membrane</keyword>
<feature type="transmembrane region" description="Helical" evidence="11">
    <location>
        <begin position="262"/>
        <end position="284"/>
    </location>
</feature>
<dbReference type="eggNOG" id="COG0038">
    <property type="taxonomic scope" value="Bacteria"/>
</dbReference>
<keyword evidence="13" id="KW-1185">Reference proteome</keyword>
<dbReference type="Gene3D" id="1.10.3080.10">
    <property type="entry name" value="Clc chloride channel"/>
    <property type="match status" value="1"/>
</dbReference>
<name>E7RUK2_9BURK</name>
<dbReference type="EMBL" id="AEQP01000001">
    <property type="protein sequence ID" value="EFV95985.1"/>
    <property type="molecule type" value="Genomic_DNA"/>
</dbReference>
<feature type="region of interest" description="Disordered" evidence="10">
    <location>
        <begin position="461"/>
        <end position="483"/>
    </location>
</feature>
<organism evidence="12 13">
    <name type="scientific">Lautropia mirabilis ATCC 51599</name>
    <dbReference type="NCBI Taxonomy" id="887898"/>
    <lineage>
        <taxon>Bacteria</taxon>
        <taxon>Pseudomonadati</taxon>
        <taxon>Pseudomonadota</taxon>
        <taxon>Betaproteobacteria</taxon>
        <taxon>Burkholderiales</taxon>
        <taxon>Burkholderiaceae</taxon>
        <taxon>Lautropia</taxon>
    </lineage>
</organism>
<feature type="transmembrane region" description="Helical" evidence="11">
    <location>
        <begin position="423"/>
        <end position="441"/>
    </location>
</feature>
<evidence type="ECO:0000256" key="3">
    <source>
        <dbReference type="ARBA" id="ARBA00022692"/>
    </source>
</evidence>
<keyword evidence="7" id="KW-0869">Chloride channel</keyword>
<evidence type="ECO:0000256" key="6">
    <source>
        <dbReference type="ARBA" id="ARBA00023136"/>
    </source>
</evidence>
<feature type="transmembrane region" description="Helical" evidence="11">
    <location>
        <begin position="189"/>
        <end position="212"/>
    </location>
</feature>
<keyword evidence="9" id="KW-0407">Ion channel</keyword>
<comment type="caution">
    <text evidence="12">The sequence shown here is derived from an EMBL/GenBank/DDBJ whole genome shotgun (WGS) entry which is preliminary data.</text>
</comment>
<feature type="transmembrane region" description="Helical" evidence="11">
    <location>
        <begin position="224"/>
        <end position="242"/>
    </location>
</feature>
<evidence type="ECO:0000256" key="2">
    <source>
        <dbReference type="ARBA" id="ARBA00022448"/>
    </source>
</evidence>
<evidence type="ECO:0000256" key="9">
    <source>
        <dbReference type="ARBA" id="ARBA00023303"/>
    </source>
</evidence>
<feature type="transmembrane region" description="Helical" evidence="11">
    <location>
        <begin position="394"/>
        <end position="417"/>
    </location>
</feature>
<dbReference type="PANTHER" id="PTHR43427:SF6">
    <property type="entry name" value="CHLORIDE CHANNEL PROTEIN CLC-E"/>
    <property type="match status" value="1"/>
</dbReference>
<keyword evidence="4 11" id="KW-1133">Transmembrane helix</keyword>
<protein>
    <submittedName>
        <fullName evidence="12">Chloride transporter, ClC family</fullName>
    </submittedName>
</protein>
<evidence type="ECO:0000256" key="7">
    <source>
        <dbReference type="ARBA" id="ARBA00023173"/>
    </source>
</evidence>
<comment type="subcellular location">
    <subcellularLocation>
        <location evidence="1">Membrane</location>
        <topology evidence="1">Multi-pass membrane protein</topology>
    </subcellularLocation>
</comment>
<sequence>MSQAHTASPQNATTGEPAPSRTARIRHFLHQRLRKTHRIPHKSLEFACMLVGATLVALTSLGFAELADLALDWNAQWTARHPLATWIMLPLGLAALAWYTPRHAPFVAGSGIPQVIAAISLPYGPLKNRLVTFWQTLAKIPLTLLAMLIGASVGREGPSVQVGAAVMLAWGDVCRRHGIAFRGLTANELMATGAAGGLAAAFNAPLAGVVFAIEELGRGVVLHWGRRVLLGVLAAGFILVAIKGNNPYFPQYAGATTVPDMTLWVGLCGIVCGVLGGIFARLLFRGAASCVPAFLRGPVRRHPVLLAIVMGLLLAALGTWTHGQTYGTGYQMVTQALDGHPIAPPETGLAKLAATVFTYWTGIAGGIFTPALSTGAGIGSHLASLAGGMVDERLLVLLCMSAFLAGATQSPVTASVIVMEMTGSQPVLIWSLIGSLVAALVSRQIHPRPFYHSAAGRFRQRIQEEGPSQESERPRPPEPAPRP</sequence>
<feature type="transmembrane region" description="Helical" evidence="11">
    <location>
        <begin position="357"/>
        <end position="382"/>
    </location>
</feature>
<evidence type="ECO:0000256" key="10">
    <source>
        <dbReference type="SAM" id="MobiDB-lite"/>
    </source>
</evidence>
<dbReference type="RefSeq" id="WP_005671929.1">
    <property type="nucleotide sequence ID" value="NZ_CP146288.1"/>
</dbReference>
<dbReference type="GO" id="GO:0034707">
    <property type="term" value="C:chloride channel complex"/>
    <property type="evidence" value="ECO:0007669"/>
    <property type="project" value="UniProtKB-KW"/>
</dbReference>
<accession>E7RUK2</accession>
<dbReference type="SUPFAM" id="SSF81340">
    <property type="entry name" value="Clc chloride channel"/>
    <property type="match status" value="1"/>
</dbReference>
<dbReference type="Pfam" id="PF00654">
    <property type="entry name" value="Voltage_CLC"/>
    <property type="match status" value="1"/>
</dbReference>
<evidence type="ECO:0000256" key="8">
    <source>
        <dbReference type="ARBA" id="ARBA00023214"/>
    </source>
</evidence>
<keyword evidence="3 11" id="KW-0812">Transmembrane</keyword>
<gene>
    <name evidence="12" type="ORF">HMPREF0551_0168</name>
</gene>
<dbReference type="GO" id="GO:0005254">
    <property type="term" value="F:chloride channel activity"/>
    <property type="evidence" value="ECO:0007669"/>
    <property type="project" value="UniProtKB-KW"/>
</dbReference>
<feature type="region of interest" description="Disordered" evidence="10">
    <location>
        <begin position="1"/>
        <end position="21"/>
    </location>
</feature>
<evidence type="ECO:0000256" key="4">
    <source>
        <dbReference type="ARBA" id="ARBA00022989"/>
    </source>
</evidence>
<evidence type="ECO:0000256" key="5">
    <source>
        <dbReference type="ARBA" id="ARBA00023065"/>
    </source>
</evidence>
<dbReference type="CDD" id="cd01034">
    <property type="entry name" value="EriC_like"/>
    <property type="match status" value="1"/>
</dbReference>
<keyword evidence="2" id="KW-0813">Transport</keyword>
<evidence type="ECO:0000313" key="13">
    <source>
        <dbReference type="Proteomes" id="UP000011021"/>
    </source>
</evidence>
<feature type="transmembrane region" description="Helical" evidence="11">
    <location>
        <begin position="83"/>
        <end position="99"/>
    </location>
</feature>
<proteinExistence type="predicted"/>
<dbReference type="HOGENOM" id="CLU_015263_6_0_4"/>
<dbReference type="PANTHER" id="PTHR43427">
    <property type="entry name" value="CHLORIDE CHANNEL PROTEIN CLC-E"/>
    <property type="match status" value="1"/>
</dbReference>
<keyword evidence="8" id="KW-0868">Chloride</keyword>
<dbReference type="AlphaFoldDB" id="E7RUK2"/>